<dbReference type="OrthoDB" id="5289749at2"/>
<proteinExistence type="inferred from homology"/>
<evidence type="ECO:0000256" key="2">
    <source>
        <dbReference type="ARBA" id="ARBA00016956"/>
    </source>
</evidence>
<dbReference type="Pfam" id="PF00889">
    <property type="entry name" value="EF_TS"/>
    <property type="match status" value="1"/>
</dbReference>
<keyword evidence="5" id="KW-0963">Cytoplasm</keyword>
<dbReference type="CDD" id="cd14275">
    <property type="entry name" value="UBA_EF-Ts"/>
    <property type="match status" value="1"/>
</dbReference>
<dbReference type="STRING" id="1915309.AXG55_04360"/>
<evidence type="ECO:0000256" key="6">
    <source>
        <dbReference type="RuleBase" id="RU000642"/>
    </source>
</evidence>
<evidence type="ECO:0000313" key="10">
    <source>
        <dbReference type="Proteomes" id="UP000184731"/>
    </source>
</evidence>
<comment type="similarity">
    <text evidence="1 5 6">Belongs to the EF-Ts family.</text>
</comment>
<evidence type="ECO:0000256" key="5">
    <source>
        <dbReference type="HAMAP-Rule" id="MF_00050"/>
    </source>
</evidence>
<dbReference type="PANTHER" id="PTHR11741">
    <property type="entry name" value="ELONGATION FACTOR TS"/>
    <property type="match status" value="1"/>
</dbReference>
<dbReference type="PROSITE" id="PS01127">
    <property type="entry name" value="EF_TS_2"/>
    <property type="match status" value="1"/>
</dbReference>
<dbReference type="AlphaFoldDB" id="A0A1L4CYZ5"/>
<dbReference type="EMBL" id="CP017834">
    <property type="protein sequence ID" value="APJ03176.1"/>
    <property type="molecule type" value="Genomic_DNA"/>
</dbReference>
<dbReference type="InterPro" id="IPR018101">
    <property type="entry name" value="Transl_elong_Ts_CS"/>
</dbReference>
<keyword evidence="3 5" id="KW-0251">Elongation factor</keyword>
<dbReference type="PANTHER" id="PTHR11741:SF0">
    <property type="entry name" value="ELONGATION FACTOR TS, MITOCHONDRIAL"/>
    <property type="match status" value="1"/>
</dbReference>
<dbReference type="SUPFAM" id="SSF54713">
    <property type="entry name" value="Elongation factor Ts (EF-Ts), dimerisation domain"/>
    <property type="match status" value="2"/>
</dbReference>
<dbReference type="Gene3D" id="1.10.8.10">
    <property type="entry name" value="DNA helicase RuvA subunit, C-terminal domain"/>
    <property type="match status" value="1"/>
</dbReference>
<evidence type="ECO:0000259" key="8">
    <source>
        <dbReference type="Pfam" id="PF00889"/>
    </source>
</evidence>
<dbReference type="InterPro" id="IPR014039">
    <property type="entry name" value="Transl_elong_EFTs/EF1B_dimer"/>
</dbReference>
<accession>A0A1L4CYZ5</accession>
<evidence type="ECO:0000256" key="4">
    <source>
        <dbReference type="ARBA" id="ARBA00022917"/>
    </source>
</evidence>
<dbReference type="HAMAP" id="MF_00050">
    <property type="entry name" value="EF_Ts"/>
    <property type="match status" value="1"/>
</dbReference>
<feature type="region of interest" description="Involved in Mg(2+) ion dislocation from EF-Tu" evidence="5">
    <location>
        <begin position="81"/>
        <end position="84"/>
    </location>
</feature>
<dbReference type="SUPFAM" id="SSF46934">
    <property type="entry name" value="UBA-like"/>
    <property type="match status" value="1"/>
</dbReference>
<keyword evidence="10" id="KW-1185">Reference proteome</keyword>
<dbReference type="NCBIfam" id="TIGR00116">
    <property type="entry name" value="tsf"/>
    <property type="match status" value="1"/>
</dbReference>
<evidence type="ECO:0000256" key="7">
    <source>
        <dbReference type="RuleBase" id="RU000643"/>
    </source>
</evidence>
<dbReference type="InterPro" id="IPR036402">
    <property type="entry name" value="EF-Ts_dimer_sf"/>
</dbReference>
<sequence length="314" mass="33353">MATVTAQMVKELREMTLAGMSDCKKALDAAEGDMDKAVVILREKGLASAAKKASRAASEGIVSTVVDNNNLGFVFEVNCETDFVTKNDGFQAFVSNLQTLISAAKPADLETLLNAKYDATGSVKDAATALVAQIGENITVRRFARVGSGKNFVTSYVHGGGKIGVVVELSGTGIESQNANQALNELGKDVALQAAAMKPQYLNEQEIPAETIKAEEDIIRNKFLQQGKPEAALAKIVPSSIKTWFKEICLVDQLFVKDDSKSVAAHVSEVGKKLGINDLKVTSFIRLELGQGVEKKAEDFAAEVAATVAAAAKN</sequence>
<dbReference type="GO" id="GO:0003746">
    <property type="term" value="F:translation elongation factor activity"/>
    <property type="evidence" value="ECO:0007669"/>
    <property type="project" value="UniProtKB-UniRule"/>
</dbReference>
<dbReference type="InterPro" id="IPR009060">
    <property type="entry name" value="UBA-like_sf"/>
</dbReference>
<dbReference type="FunFam" id="1.10.8.10:FF:000001">
    <property type="entry name" value="Elongation factor Ts"/>
    <property type="match status" value="1"/>
</dbReference>
<comment type="function">
    <text evidence="5 6">Associates with the EF-Tu.GDP complex and induces the exchange of GDP to GTP. It remains bound to the aminoacyl-tRNA.EF-Tu.GTP complex up to the GTP hydrolysis stage on the ribosome.</text>
</comment>
<dbReference type="KEGG" id="saqi:AXG55_04360"/>
<organism evidence="9 10">
    <name type="scientific">Silvanigrella aquatica</name>
    <dbReference type="NCBI Taxonomy" id="1915309"/>
    <lineage>
        <taxon>Bacteria</taxon>
        <taxon>Pseudomonadati</taxon>
        <taxon>Bdellovibrionota</taxon>
        <taxon>Oligoflexia</taxon>
        <taxon>Silvanigrellales</taxon>
        <taxon>Silvanigrellaceae</taxon>
        <taxon>Silvanigrella</taxon>
    </lineage>
</organism>
<dbReference type="Gene3D" id="3.30.479.20">
    <property type="entry name" value="Elongation factor Ts, dimerisation domain"/>
    <property type="match status" value="2"/>
</dbReference>
<gene>
    <name evidence="5" type="primary">tsf</name>
    <name evidence="9" type="ORF">AXG55_04360</name>
</gene>
<dbReference type="Gene3D" id="1.10.286.20">
    <property type="match status" value="1"/>
</dbReference>
<name>A0A1L4CYZ5_9BACT</name>
<reference evidence="9 10" key="1">
    <citation type="submission" date="2016-10" db="EMBL/GenBank/DDBJ databases">
        <title>Silvanigrella aquatica sp. nov., isolated from a freshwater lake located in the Black Forest, Germany, description of Silvanigrellaceae fam. nov., Silvanigrellales ord. nov., reclassification of the order Bdellovibrionales in the class Oligoflexia, reclassification of the families Bacteriovoracaceae and Halobacteriovoraceae in the new order Bacteriovoracales ord. nov., and reclassification of the family Pseudobacteriovoracaceae in the order Oligoflexiales.</title>
        <authorList>
            <person name="Hahn M.W."/>
            <person name="Schmidt J."/>
            <person name="Koll U."/>
            <person name="Rohde M."/>
            <person name="Verbag S."/>
            <person name="Pitt A."/>
            <person name="Nakai R."/>
            <person name="Naganuma T."/>
            <person name="Lang E."/>
        </authorList>
    </citation>
    <scope>NUCLEOTIDE SEQUENCE [LARGE SCALE GENOMIC DNA]</scope>
    <source>
        <strain evidence="9 10">MWH-Nonnen-W8red</strain>
    </source>
</reference>
<dbReference type="GO" id="GO:0005737">
    <property type="term" value="C:cytoplasm"/>
    <property type="evidence" value="ECO:0007669"/>
    <property type="project" value="UniProtKB-SubCell"/>
</dbReference>
<evidence type="ECO:0000313" key="9">
    <source>
        <dbReference type="EMBL" id="APJ03176.1"/>
    </source>
</evidence>
<protein>
    <recommendedName>
        <fullName evidence="2 5">Elongation factor Ts</fullName>
        <shortName evidence="5">EF-Ts</shortName>
    </recommendedName>
</protein>
<feature type="domain" description="Translation elongation factor EFTs/EF1B dimerisation" evidence="8">
    <location>
        <begin position="73"/>
        <end position="291"/>
    </location>
</feature>
<dbReference type="InterPro" id="IPR001816">
    <property type="entry name" value="Transl_elong_EFTs/EF1B"/>
</dbReference>
<evidence type="ECO:0000256" key="3">
    <source>
        <dbReference type="ARBA" id="ARBA00022768"/>
    </source>
</evidence>
<dbReference type="RefSeq" id="WP_148696903.1">
    <property type="nucleotide sequence ID" value="NZ_CP017834.1"/>
</dbReference>
<evidence type="ECO:0000256" key="1">
    <source>
        <dbReference type="ARBA" id="ARBA00005532"/>
    </source>
</evidence>
<dbReference type="Proteomes" id="UP000184731">
    <property type="component" value="Chromosome"/>
</dbReference>
<keyword evidence="4 5" id="KW-0648">Protein biosynthesis</keyword>
<comment type="subcellular location">
    <subcellularLocation>
        <location evidence="5 7">Cytoplasm</location>
    </subcellularLocation>
</comment>